<organism evidence="2 3">
    <name type="scientific">Solitalea agri</name>
    <dbReference type="NCBI Taxonomy" id="2953739"/>
    <lineage>
        <taxon>Bacteria</taxon>
        <taxon>Pseudomonadati</taxon>
        <taxon>Bacteroidota</taxon>
        <taxon>Sphingobacteriia</taxon>
        <taxon>Sphingobacteriales</taxon>
        <taxon>Sphingobacteriaceae</taxon>
        <taxon>Solitalea</taxon>
    </lineage>
</organism>
<feature type="transmembrane region" description="Helical" evidence="1">
    <location>
        <begin position="21"/>
        <end position="39"/>
    </location>
</feature>
<dbReference type="InterPro" id="IPR053154">
    <property type="entry name" value="c-di-AMP_regulator"/>
</dbReference>
<reference evidence="2" key="1">
    <citation type="submission" date="2022-06" db="EMBL/GenBank/DDBJ databases">
        <title>Solitalea sp. MAHUQ-68 isolated from rhizospheric soil.</title>
        <authorList>
            <person name="Huq M.A."/>
        </authorList>
    </citation>
    <scope>NUCLEOTIDE SEQUENCE</scope>
    <source>
        <strain evidence="2">MAHUQ-68</strain>
    </source>
</reference>
<keyword evidence="3" id="KW-1185">Reference proteome</keyword>
<dbReference type="PANTHER" id="PTHR37804">
    <property type="entry name" value="CDAA REGULATORY PROTEIN CDAR"/>
    <property type="match status" value="1"/>
</dbReference>
<name>A0A9X2EZR4_9SPHI</name>
<accession>A0A9X2EZR4</accession>
<proteinExistence type="predicted"/>
<protein>
    <recommendedName>
        <fullName evidence="4">YbbR-like domain-containing protein</fullName>
    </recommendedName>
</protein>
<dbReference type="EMBL" id="JAMWYS010000003">
    <property type="protein sequence ID" value="MCO4291480.1"/>
    <property type="molecule type" value="Genomic_DNA"/>
</dbReference>
<evidence type="ECO:0000313" key="2">
    <source>
        <dbReference type="EMBL" id="MCO4291480.1"/>
    </source>
</evidence>
<evidence type="ECO:0000256" key="1">
    <source>
        <dbReference type="SAM" id="Phobius"/>
    </source>
</evidence>
<keyword evidence="1" id="KW-0472">Membrane</keyword>
<dbReference type="PANTHER" id="PTHR37804:SF1">
    <property type="entry name" value="CDAA REGULATORY PROTEIN CDAR"/>
    <property type="match status" value="1"/>
</dbReference>
<dbReference type="Proteomes" id="UP001155182">
    <property type="component" value="Unassembled WGS sequence"/>
</dbReference>
<evidence type="ECO:0008006" key="4">
    <source>
        <dbReference type="Google" id="ProtNLM"/>
    </source>
</evidence>
<evidence type="ECO:0000313" key="3">
    <source>
        <dbReference type="Proteomes" id="UP001155182"/>
    </source>
</evidence>
<sequence length="319" mass="36563">MTDKERSIFDLNRRERHKLGLFFVCLLFAIVFWLISSLSNKYVFDVNTSLILTNIPTDKTLSVKNVEDITLKVEGTGWQLIFSKVNLLNKPLKLDISQIKGNHISLIKYIDGLNQQMNNGLRIKLIKPESINLDFSSRIVKQIPLKLFADITFKKQFFYSSNLVLEPDSVTVSGPIDEVAKIEAWVTPKIVLHNLSDSVYRLIKLSGRSTDNIKITPNVVSLRIPVEKYTEGLITVKLNLANNDRNYDVNLLPGKIKLKYLCPVNKYPLVDEDMFYAQVDLNQWKNQGKNRLDVKLLRSPDFIRVINISPLVVDFLVAK</sequence>
<keyword evidence="1" id="KW-0812">Transmembrane</keyword>
<gene>
    <name evidence="2" type="ORF">NF867_01210</name>
</gene>
<dbReference type="AlphaFoldDB" id="A0A9X2EZR4"/>
<dbReference type="RefSeq" id="WP_252585712.1">
    <property type="nucleotide sequence ID" value="NZ_JAMWYS010000003.1"/>
</dbReference>
<keyword evidence="1" id="KW-1133">Transmembrane helix</keyword>
<dbReference type="Gene3D" id="2.170.120.40">
    <property type="entry name" value="YbbR-like domain"/>
    <property type="match status" value="1"/>
</dbReference>
<comment type="caution">
    <text evidence="2">The sequence shown here is derived from an EMBL/GenBank/DDBJ whole genome shotgun (WGS) entry which is preliminary data.</text>
</comment>